<feature type="domain" description="BTB" evidence="1">
    <location>
        <begin position="23"/>
        <end position="77"/>
    </location>
</feature>
<evidence type="ECO:0000313" key="2">
    <source>
        <dbReference type="EMBL" id="PKC75461.1"/>
    </source>
</evidence>
<protein>
    <recommendedName>
        <fullName evidence="1">BTB domain-containing protein</fullName>
    </recommendedName>
</protein>
<reference evidence="2 3" key="2">
    <citation type="submission" date="2017-10" db="EMBL/GenBank/DDBJ databases">
        <title>Genome analyses suggest a sexual origin of heterokaryosis in a supposedly ancient asexual fungus.</title>
        <authorList>
            <person name="Corradi N."/>
            <person name="Sedzielewska K."/>
            <person name="Noel J."/>
            <person name="Charron P."/>
            <person name="Farinelli L."/>
            <person name="Marton T."/>
            <person name="Kruger M."/>
            <person name="Pelin A."/>
            <person name="Brachmann A."/>
            <person name="Corradi N."/>
        </authorList>
    </citation>
    <scope>NUCLEOTIDE SEQUENCE [LARGE SCALE GENOMIC DNA]</scope>
    <source>
        <strain evidence="2 3">A1</strain>
    </source>
</reference>
<dbReference type="VEuPathDB" id="FungiDB:RhiirA1_407717"/>
<sequence>MSTELLVTLSKDFMWLLNFPDDYDILIRVGEEPNAQTFKAHSIVLRARSTYFRYALSAEWATMENNIYYFTKPNIAP</sequence>
<feature type="non-terminal residue" evidence="2">
    <location>
        <position position="77"/>
    </location>
</feature>
<dbReference type="Gene3D" id="3.30.710.10">
    <property type="entry name" value="Potassium Channel Kv1.1, Chain A"/>
    <property type="match status" value="1"/>
</dbReference>
<accession>A0A2N0SIT8</accession>
<comment type="caution">
    <text evidence="2">The sequence shown here is derived from an EMBL/GenBank/DDBJ whole genome shotgun (WGS) entry which is preliminary data.</text>
</comment>
<reference evidence="2 3" key="1">
    <citation type="submission" date="2017-10" db="EMBL/GenBank/DDBJ databases">
        <title>Extensive intraspecific genome diversity in a model arbuscular mycorrhizal fungus.</title>
        <authorList>
            <person name="Chen E.C.H."/>
            <person name="Morin E."/>
            <person name="Baudet D."/>
            <person name="Noel J."/>
            <person name="Ndikumana S."/>
            <person name="Charron P."/>
            <person name="St-Onge C."/>
            <person name="Giorgi J."/>
            <person name="Grigoriev I.V."/>
            <person name="Roux C."/>
            <person name="Martin F.M."/>
            <person name="Corradi N."/>
        </authorList>
    </citation>
    <scope>NUCLEOTIDE SEQUENCE [LARGE SCALE GENOMIC DNA]</scope>
    <source>
        <strain evidence="2 3">A1</strain>
    </source>
</reference>
<dbReference type="EMBL" id="LLXH01000022">
    <property type="protein sequence ID" value="PKC75461.1"/>
    <property type="molecule type" value="Genomic_DNA"/>
</dbReference>
<dbReference type="InterPro" id="IPR011333">
    <property type="entry name" value="SKP1/BTB/POZ_sf"/>
</dbReference>
<dbReference type="Proteomes" id="UP000232688">
    <property type="component" value="Unassembled WGS sequence"/>
</dbReference>
<dbReference type="InterPro" id="IPR000210">
    <property type="entry name" value="BTB/POZ_dom"/>
</dbReference>
<gene>
    <name evidence="2" type="ORF">RhiirA1_407717</name>
</gene>
<proteinExistence type="predicted"/>
<evidence type="ECO:0000259" key="1">
    <source>
        <dbReference type="PROSITE" id="PS50097"/>
    </source>
</evidence>
<name>A0A2N0SIT8_9GLOM</name>
<evidence type="ECO:0000313" key="3">
    <source>
        <dbReference type="Proteomes" id="UP000232688"/>
    </source>
</evidence>
<organism evidence="2 3">
    <name type="scientific">Rhizophagus irregularis</name>
    <dbReference type="NCBI Taxonomy" id="588596"/>
    <lineage>
        <taxon>Eukaryota</taxon>
        <taxon>Fungi</taxon>
        <taxon>Fungi incertae sedis</taxon>
        <taxon>Mucoromycota</taxon>
        <taxon>Glomeromycotina</taxon>
        <taxon>Glomeromycetes</taxon>
        <taxon>Glomerales</taxon>
        <taxon>Glomeraceae</taxon>
        <taxon>Rhizophagus</taxon>
    </lineage>
</organism>
<dbReference type="Pfam" id="PF00651">
    <property type="entry name" value="BTB"/>
    <property type="match status" value="1"/>
</dbReference>
<dbReference type="AlphaFoldDB" id="A0A2N0SIT8"/>
<dbReference type="PROSITE" id="PS50097">
    <property type="entry name" value="BTB"/>
    <property type="match status" value="1"/>
</dbReference>
<dbReference type="SUPFAM" id="SSF54695">
    <property type="entry name" value="POZ domain"/>
    <property type="match status" value="1"/>
</dbReference>